<gene>
    <name evidence="2" type="ORF">EZV62_012415</name>
</gene>
<dbReference type="OrthoDB" id="1730237at2759"/>
<dbReference type="Pfam" id="PF26133">
    <property type="entry name" value="DUF8039"/>
    <property type="match status" value="1"/>
</dbReference>
<feature type="domain" description="DUF8039" evidence="1">
    <location>
        <begin position="108"/>
        <end position="175"/>
    </location>
</feature>
<dbReference type="EMBL" id="VAHF01000005">
    <property type="protein sequence ID" value="TXG61052.1"/>
    <property type="molecule type" value="Genomic_DNA"/>
</dbReference>
<dbReference type="InterPro" id="IPR058352">
    <property type="entry name" value="DUF8039"/>
</dbReference>
<dbReference type="Proteomes" id="UP000323000">
    <property type="component" value="Chromosome 5"/>
</dbReference>
<evidence type="ECO:0000259" key="1">
    <source>
        <dbReference type="Pfam" id="PF26133"/>
    </source>
</evidence>
<reference evidence="3" key="1">
    <citation type="journal article" date="2019" name="Gigascience">
        <title>De novo genome assembly of the endangered Acer yangbiense, a plant species with extremely small populations endemic to Yunnan Province, China.</title>
        <authorList>
            <person name="Yang J."/>
            <person name="Wariss H.M."/>
            <person name="Tao L."/>
            <person name="Zhang R."/>
            <person name="Yun Q."/>
            <person name="Hollingsworth P."/>
            <person name="Dao Z."/>
            <person name="Luo G."/>
            <person name="Guo H."/>
            <person name="Ma Y."/>
            <person name="Sun W."/>
        </authorList>
    </citation>
    <scope>NUCLEOTIDE SEQUENCE [LARGE SCALE GENOMIC DNA]</scope>
    <source>
        <strain evidence="3">cv. Malutang</strain>
    </source>
</reference>
<sequence>MLKEAKENGEDPTKVTKVDVWIKGYKSKANKPLCEAVHNILNEIDELHILECPSNDNSFKEDSLTKVLGPERCGRVRGLGFGATSSQTRFIYFFNLEDQFVQDDDLEDQVVAEWGISSTDPMDRVHHMLLGRSYWRVWVDVVINDIKVCRPTNDYETLEGAIGSSVAWLKDCIKL</sequence>
<protein>
    <recommendedName>
        <fullName evidence="1">DUF8039 domain-containing protein</fullName>
    </recommendedName>
</protein>
<proteinExistence type="predicted"/>
<evidence type="ECO:0000313" key="3">
    <source>
        <dbReference type="Proteomes" id="UP000323000"/>
    </source>
</evidence>
<name>A0A5C7HY22_9ROSI</name>
<accession>A0A5C7HY22</accession>
<organism evidence="2 3">
    <name type="scientific">Acer yangbiense</name>
    <dbReference type="NCBI Taxonomy" id="1000413"/>
    <lineage>
        <taxon>Eukaryota</taxon>
        <taxon>Viridiplantae</taxon>
        <taxon>Streptophyta</taxon>
        <taxon>Embryophyta</taxon>
        <taxon>Tracheophyta</taxon>
        <taxon>Spermatophyta</taxon>
        <taxon>Magnoliopsida</taxon>
        <taxon>eudicotyledons</taxon>
        <taxon>Gunneridae</taxon>
        <taxon>Pentapetalae</taxon>
        <taxon>rosids</taxon>
        <taxon>malvids</taxon>
        <taxon>Sapindales</taxon>
        <taxon>Sapindaceae</taxon>
        <taxon>Hippocastanoideae</taxon>
        <taxon>Acereae</taxon>
        <taxon>Acer</taxon>
    </lineage>
</organism>
<keyword evidence="3" id="KW-1185">Reference proteome</keyword>
<evidence type="ECO:0000313" key="2">
    <source>
        <dbReference type="EMBL" id="TXG61052.1"/>
    </source>
</evidence>
<comment type="caution">
    <text evidence="2">The sequence shown here is derived from an EMBL/GenBank/DDBJ whole genome shotgun (WGS) entry which is preliminary data.</text>
</comment>
<dbReference type="AlphaFoldDB" id="A0A5C7HY22"/>